<dbReference type="EC" id="6.1.1.10" evidence="3"/>
<dbReference type="FunFam" id="1.10.730.10:FF:000037">
    <property type="entry name" value="Methionyl-tRNA synthetase"/>
    <property type="match status" value="1"/>
</dbReference>
<feature type="domain" description="WHEP-TRS" evidence="13">
    <location>
        <begin position="628"/>
        <end position="680"/>
    </location>
</feature>
<dbReference type="CDD" id="cd07957">
    <property type="entry name" value="Anticodon_Ia_Met"/>
    <property type="match status" value="1"/>
</dbReference>
<dbReference type="RefSeq" id="XP_016607950.1">
    <property type="nucleotide sequence ID" value="XM_016753506.1"/>
</dbReference>
<keyword evidence="8 12" id="KW-0648">Protein biosynthesis</keyword>
<evidence type="ECO:0000313" key="14">
    <source>
        <dbReference type="EMBL" id="KNC99910.1"/>
    </source>
</evidence>
<dbReference type="GO" id="GO:1990825">
    <property type="term" value="F:sequence-specific mRNA binding"/>
    <property type="evidence" value="ECO:0007669"/>
    <property type="project" value="EnsemblFungi"/>
</dbReference>
<gene>
    <name evidence="14" type="ORF">SPPG_05281</name>
</gene>
<accession>A0A0L0HEM3</accession>
<dbReference type="Pfam" id="PF19303">
    <property type="entry name" value="Anticodon_3"/>
    <property type="match status" value="1"/>
</dbReference>
<keyword evidence="7 12" id="KW-0067">ATP-binding</keyword>
<dbReference type="FunFam" id="2.20.28.20:FF:000001">
    <property type="entry name" value="Methionine--tRNA ligase"/>
    <property type="match status" value="1"/>
</dbReference>
<evidence type="ECO:0000256" key="2">
    <source>
        <dbReference type="ARBA" id="ARBA00005594"/>
    </source>
</evidence>
<keyword evidence="4" id="KW-0963">Cytoplasm</keyword>
<dbReference type="Proteomes" id="UP000053201">
    <property type="component" value="Unassembled WGS sequence"/>
</dbReference>
<dbReference type="InterPro" id="IPR033911">
    <property type="entry name" value="MetRS_core"/>
</dbReference>
<dbReference type="InterPro" id="IPR023458">
    <property type="entry name" value="Met-tRNA_ligase_1"/>
</dbReference>
<dbReference type="Gene3D" id="3.40.50.620">
    <property type="entry name" value="HUPs"/>
    <property type="match status" value="1"/>
</dbReference>
<dbReference type="Gene3D" id="1.10.287.10">
    <property type="entry name" value="S15/NS1, RNA-binding"/>
    <property type="match status" value="1"/>
</dbReference>
<dbReference type="Pfam" id="PF09334">
    <property type="entry name" value="tRNA-synt_1g"/>
    <property type="match status" value="1"/>
</dbReference>
<dbReference type="Gene3D" id="2.20.28.20">
    <property type="entry name" value="Methionyl-tRNA synthetase, Zn-domain"/>
    <property type="match status" value="1"/>
</dbReference>
<dbReference type="PRINTS" id="PR01041">
    <property type="entry name" value="TRNASYNTHMET"/>
</dbReference>
<evidence type="ECO:0000256" key="4">
    <source>
        <dbReference type="ARBA" id="ARBA00022490"/>
    </source>
</evidence>
<organism evidence="14 15">
    <name type="scientific">Spizellomyces punctatus (strain DAOM BR117)</name>
    <dbReference type="NCBI Taxonomy" id="645134"/>
    <lineage>
        <taxon>Eukaryota</taxon>
        <taxon>Fungi</taxon>
        <taxon>Fungi incertae sedis</taxon>
        <taxon>Chytridiomycota</taxon>
        <taxon>Chytridiomycota incertae sedis</taxon>
        <taxon>Chytridiomycetes</taxon>
        <taxon>Spizellomycetales</taxon>
        <taxon>Spizellomycetaceae</taxon>
        <taxon>Spizellomyces</taxon>
    </lineage>
</organism>
<comment type="catalytic activity">
    <reaction evidence="11">
        <text>tRNA(Met) + L-methionine + ATP = L-methionyl-tRNA(Met) + AMP + diphosphate</text>
        <dbReference type="Rhea" id="RHEA:13481"/>
        <dbReference type="Rhea" id="RHEA-COMP:9667"/>
        <dbReference type="Rhea" id="RHEA-COMP:9698"/>
        <dbReference type="ChEBI" id="CHEBI:30616"/>
        <dbReference type="ChEBI" id="CHEBI:33019"/>
        <dbReference type="ChEBI" id="CHEBI:57844"/>
        <dbReference type="ChEBI" id="CHEBI:78442"/>
        <dbReference type="ChEBI" id="CHEBI:78530"/>
        <dbReference type="ChEBI" id="CHEBI:456215"/>
        <dbReference type="EC" id="6.1.1.10"/>
    </reaction>
</comment>
<protein>
    <recommendedName>
        <fullName evidence="3">methionine--tRNA ligase</fullName>
        <ecNumber evidence="3">6.1.1.10</ecNumber>
    </recommendedName>
    <alternativeName>
        <fullName evidence="10">Methionyl-tRNA synthetase</fullName>
    </alternativeName>
</protein>
<dbReference type="Pfam" id="PF00458">
    <property type="entry name" value="WHEP-TRS"/>
    <property type="match status" value="1"/>
</dbReference>
<dbReference type="OMA" id="HLNTTEY"/>
<evidence type="ECO:0000256" key="12">
    <source>
        <dbReference type="RuleBase" id="RU363039"/>
    </source>
</evidence>
<dbReference type="FunCoup" id="A0A0L0HEM3">
    <property type="interactions" value="502"/>
</dbReference>
<sequence>MSTDGVKDGGPLPRVNNDVTIELKHHESLVLPKPDQRNVLITSALPYVNNVPHLGNIIGCVLSADVFARYCRLRGYNTLYICGTDEYGTATETKALEEGVSCQELCDKYHTIHKKTYEWFSCDFDYFGRTPTEKHTQITQKIFNAIDVKGLTVERTMTQLYCNHHNSFLADRFVEGTCPNCKYKDARGDQCDECGKLLDPTELINPHCKLDKTTPVPRETAHIFLDLGKSQAELEKWVEKSSVHGLWSQNTINITKAWLKEGLKERCITRDLKWGVPVPKDGFREKVFYVWFDACIGYPSITANYTDDWEKWWKNPEHVELFQFMGKDNVPFHTVVFPSTLLGTGEDWTLLHHINTTEYLQYEGGKFSKSRGIGVFGNHVVEVGVSVAVWRYYLLSNRPETGDSQFTWSGFVACNNNELLANLGNFVNRVVKFLNAKYERTIPSYSVTDEVEAKLIDDVNGLLKQYNEALEGVKLRLGLKLAMDISARGNLYLQDNRIDNKLFANARERCDTVISVAANLAYLIAALIYPYMPTTSESIFKQLRLPTRKITDTWSGKDIEAGHVIGEAEYLFSIIKPEKADEWRRKYGGNQADSDAGVSKTSKRKAAKAKAAAAGLSEAPAGVVKTPEIVELEEQIKLAGDEVRKLKTEKADAEVVKVVVDKLLDYKKKLAEVIEGLQKL</sequence>
<dbReference type="GO" id="GO:0006431">
    <property type="term" value="P:methionyl-tRNA aminoacylation"/>
    <property type="evidence" value="ECO:0007669"/>
    <property type="project" value="EnsemblFungi"/>
</dbReference>
<keyword evidence="6 12" id="KW-0547">Nucleotide-binding</keyword>
<proteinExistence type="inferred from homology"/>
<dbReference type="CDD" id="cd00814">
    <property type="entry name" value="MetRS_core"/>
    <property type="match status" value="1"/>
</dbReference>
<dbReference type="InterPro" id="IPR029038">
    <property type="entry name" value="MetRS_Zn"/>
</dbReference>
<keyword evidence="15" id="KW-1185">Reference proteome</keyword>
<evidence type="ECO:0000256" key="5">
    <source>
        <dbReference type="ARBA" id="ARBA00022598"/>
    </source>
</evidence>
<dbReference type="InParanoid" id="A0A0L0HEM3"/>
<dbReference type="SUPFAM" id="SSF57770">
    <property type="entry name" value="Methionyl-tRNA synthetase (MetRS), Zn-domain"/>
    <property type="match status" value="1"/>
</dbReference>
<evidence type="ECO:0000256" key="8">
    <source>
        <dbReference type="ARBA" id="ARBA00022917"/>
    </source>
</evidence>
<dbReference type="PANTHER" id="PTHR45765:SF1">
    <property type="entry name" value="METHIONINE--TRNA LIGASE, CYTOPLASMIC"/>
    <property type="match status" value="1"/>
</dbReference>
<dbReference type="SUPFAM" id="SSF52374">
    <property type="entry name" value="Nucleotidylyl transferase"/>
    <property type="match status" value="1"/>
</dbReference>
<dbReference type="InterPro" id="IPR041872">
    <property type="entry name" value="Anticodon_Met"/>
</dbReference>
<dbReference type="Gene3D" id="1.10.730.10">
    <property type="entry name" value="Isoleucyl-tRNA Synthetase, Domain 1"/>
    <property type="match status" value="1"/>
</dbReference>
<dbReference type="InterPro" id="IPR015413">
    <property type="entry name" value="Methionyl/Leucyl_tRNA_Synth"/>
</dbReference>
<evidence type="ECO:0000256" key="10">
    <source>
        <dbReference type="ARBA" id="ARBA00030904"/>
    </source>
</evidence>
<evidence type="ECO:0000256" key="3">
    <source>
        <dbReference type="ARBA" id="ARBA00012838"/>
    </source>
</evidence>
<evidence type="ECO:0000256" key="9">
    <source>
        <dbReference type="ARBA" id="ARBA00023146"/>
    </source>
</evidence>
<dbReference type="GO" id="GO:0005524">
    <property type="term" value="F:ATP binding"/>
    <property type="evidence" value="ECO:0007669"/>
    <property type="project" value="UniProtKB-KW"/>
</dbReference>
<dbReference type="eggNOG" id="KOG1247">
    <property type="taxonomic scope" value="Eukaryota"/>
</dbReference>
<evidence type="ECO:0000256" key="7">
    <source>
        <dbReference type="ARBA" id="ARBA00022840"/>
    </source>
</evidence>
<dbReference type="InterPro" id="IPR009080">
    <property type="entry name" value="tRNAsynth_Ia_anticodon-bd"/>
</dbReference>
<dbReference type="InterPro" id="IPR001412">
    <property type="entry name" value="aa-tRNA-synth_I_CS"/>
</dbReference>
<evidence type="ECO:0000313" key="15">
    <source>
        <dbReference type="Proteomes" id="UP000053201"/>
    </source>
</evidence>
<dbReference type="AlphaFoldDB" id="A0A0L0HEM3"/>
<dbReference type="GO" id="GO:0010494">
    <property type="term" value="C:cytoplasmic stress granule"/>
    <property type="evidence" value="ECO:0007669"/>
    <property type="project" value="EnsemblFungi"/>
</dbReference>
<name>A0A0L0HEM3_SPIPD</name>
<dbReference type="InterPro" id="IPR000738">
    <property type="entry name" value="WHEP-TRS_dom"/>
</dbReference>
<dbReference type="EMBL" id="KQ257457">
    <property type="protein sequence ID" value="KNC99910.1"/>
    <property type="molecule type" value="Genomic_DNA"/>
</dbReference>
<dbReference type="GO" id="GO:0004825">
    <property type="term" value="F:methionine-tRNA ligase activity"/>
    <property type="evidence" value="ECO:0007669"/>
    <property type="project" value="UniProtKB-EC"/>
</dbReference>
<dbReference type="PROSITE" id="PS00178">
    <property type="entry name" value="AA_TRNA_LIGASE_I"/>
    <property type="match status" value="1"/>
</dbReference>
<dbReference type="OrthoDB" id="5844513at2759"/>
<dbReference type="GeneID" id="27688671"/>
<evidence type="ECO:0000259" key="13">
    <source>
        <dbReference type="PROSITE" id="PS51185"/>
    </source>
</evidence>
<evidence type="ECO:0000256" key="1">
    <source>
        <dbReference type="ARBA" id="ARBA00004496"/>
    </source>
</evidence>
<evidence type="ECO:0000256" key="11">
    <source>
        <dbReference type="ARBA" id="ARBA00047364"/>
    </source>
</evidence>
<comment type="similarity">
    <text evidence="2 12">Belongs to the class-I aminoacyl-tRNA synthetase family.</text>
</comment>
<dbReference type="PANTHER" id="PTHR45765">
    <property type="entry name" value="METHIONINE--TRNA LIGASE"/>
    <property type="match status" value="1"/>
</dbReference>
<dbReference type="GO" id="GO:0017101">
    <property type="term" value="C:aminoacyl-tRNA synthetase multienzyme complex"/>
    <property type="evidence" value="ECO:0007669"/>
    <property type="project" value="TreeGrafter"/>
</dbReference>
<dbReference type="SUPFAM" id="SSF47060">
    <property type="entry name" value="S15/NS1 RNA-binding domain"/>
    <property type="match status" value="1"/>
</dbReference>
<dbReference type="SUPFAM" id="SSF47323">
    <property type="entry name" value="Anticodon-binding domain of a subclass of class I aminoacyl-tRNA synthetases"/>
    <property type="match status" value="1"/>
</dbReference>
<dbReference type="STRING" id="645134.A0A0L0HEM3"/>
<dbReference type="VEuPathDB" id="FungiDB:SPPG_05281"/>
<dbReference type="InterPro" id="IPR014758">
    <property type="entry name" value="Met-tRNA_synth"/>
</dbReference>
<evidence type="ECO:0000256" key="6">
    <source>
        <dbReference type="ARBA" id="ARBA00022741"/>
    </source>
</evidence>
<dbReference type="InterPro" id="IPR009068">
    <property type="entry name" value="uS15_NS1_RNA-bd_sf"/>
</dbReference>
<dbReference type="InterPro" id="IPR014729">
    <property type="entry name" value="Rossmann-like_a/b/a_fold"/>
</dbReference>
<comment type="subcellular location">
    <subcellularLocation>
        <location evidence="1">Cytoplasm</location>
    </subcellularLocation>
</comment>
<dbReference type="PROSITE" id="PS51185">
    <property type="entry name" value="WHEP_TRS_2"/>
    <property type="match status" value="1"/>
</dbReference>
<reference evidence="14 15" key="1">
    <citation type="submission" date="2009-08" db="EMBL/GenBank/DDBJ databases">
        <title>The Genome Sequence of Spizellomyces punctatus strain DAOM BR117.</title>
        <authorList>
            <consortium name="The Broad Institute Genome Sequencing Platform"/>
            <person name="Russ C."/>
            <person name="Cuomo C."/>
            <person name="Shea T."/>
            <person name="Young S.K."/>
            <person name="Zeng Q."/>
            <person name="Koehrsen M."/>
            <person name="Haas B."/>
            <person name="Borodovsky M."/>
            <person name="Guigo R."/>
            <person name="Alvarado L."/>
            <person name="Berlin A."/>
            <person name="Bochicchio J."/>
            <person name="Borenstein D."/>
            <person name="Chapman S."/>
            <person name="Chen Z."/>
            <person name="Engels R."/>
            <person name="Freedman E."/>
            <person name="Gellesch M."/>
            <person name="Goldberg J."/>
            <person name="Griggs A."/>
            <person name="Gujja S."/>
            <person name="Heiman D."/>
            <person name="Hepburn T."/>
            <person name="Howarth C."/>
            <person name="Jen D."/>
            <person name="Larson L."/>
            <person name="Lewis B."/>
            <person name="Mehta T."/>
            <person name="Park D."/>
            <person name="Pearson M."/>
            <person name="Roberts A."/>
            <person name="Saif S."/>
            <person name="Shenoy N."/>
            <person name="Sisk P."/>
            <person name="Stolte C."/>
            <person name="Sykes S."/>
            <person name="Thomson T."/>
            <person name="Walk T."/>
            <person name="White J."/>
            <person name="Yandava C."/>
            <person name="Burger G."/>
            <person name="Gray M.W."/>
            <person name="Holland P.W.H."/>
            <person name="King N."/>
            <person name="Lang F.B.F."/>
            <person name="Roger A.J."/>
            <person name="Ruiz-Trillo I."/>
            <person name="Lander E."/>
            <person name="Nusbaum C."/>
        </authorList>
    </citation>
    <scope>NUCLEOTIDE SEQUENCE [LARGE SCALE GENOMIC DNA]</scope>
    <source>
        <strain evidence="14 15">DAOM BR117</strain>
    </source>
</reference>
<keyword evidence="5 12" id="KW-0436">Ligase</keyword>
<dbReference type="GO" id="GO:0017102">
    <property type="term" value="C:methionyl glutamyl tRNA synthetase complex"/>
    <property type="evidence" value="ECO:0007669"/>
    <property type="project" value="EnsemblFungi"/>
</dbReference>
<keyword evidence="9 12" id="KW-0030">Aminoacyl-tRNA synthetase</keyword>
<dbReference type="NCBIfam" id="TIGR00398">
    <property type="entry name" value="metG"/>
    <property type="match status" value="1"/>
</dbReference>
<dbReference type="GO" id="GO:0005829">
    <property type="term" value="C:cytosol"/>
    <property type="evidence" value="ECO:0007669"/>
    <property type="project" value="TreeGrafter"/>
</dbReference>